<dbReference type="Gene3D" id="2.60.40.1120">
    <property type="entry name" value="Carboxypeptidase-like, regulatory domain"/>
    <property type="match status" value="1"/>
</dbReference>
<dbReference type="AlphaFoldDB" id="A0A1H7JA00"/>
<dbReference type="GO" id="GO:0004180">
    <property type="term" value="F:carboxypeptidase activity"/>
    <property type="evidence" value="ECO:0007669"/>
    <property type="project" value="UniProtKB-KW"/>
</dbReference>
<reference evidence="3" key="1">
    <citation type="submission" date="2016-10" db="EMBL/GenBank/DDBJ databases">
        <authorList>
            <person name="Varghese N."/>
            <person name="Submissions S."/>
        </authorList>
    </citation>
    <scope>NUCLEOTIDE SEQUENCE [LARGE SCALE GENOMIC DNA]</scope>
    <source>
        <strain evidence="3">DSM 17044</strain>
    </source>
</reference>
<proteinExistence type="predicted"/>
<keyword evidence="3" id="KW-1185">Reference proteome</keyword>
<keyword evidence="1" id="KW-0732">Signal</keyword>
<accession>A0A1H7JA00</accession>
<organism evidence="2 3">
    <name type="scientific">Stigmatella aurantiaca</name>
    <dbReference type="NCBI Taxonomy" id="41"/>
    <lineage>
        <taxon>Bacteria</taxon>
        <taxon>Pseudomonadati</taxon>
        <taxon>Myxococcota</taxon>
        <taxon>Myxococcia</taxon>
        <taxon>Myxococcales</taxon>
        <taxon>Cystobacterineae</taxon>
        <taxon>Archangiaceae</taxon>
        <taxon>Stigmatella</taxon>
    </lineage>
</organism>
<dbReference type="InterPro" id="IPR008969">
    <property type="entry name" value="CarboxyPept-like_regulatory"/>
</dbReference>
<protein>
    <submittedName>
        <fullName evidence="2">Carboxypeptidase regulatory-like domain-containing protein</fullName>
    </submittedName>
</protein>
<dbReference type="PROSITE" id="PS51257">
    <property type="entry name" value="PROKAR_LIPOPROTEIN"/>
    <property type="match status" value="1"/>
</dbReference>
<dbReference type="EMBL" id="FOAP01000002">
    <property type="protein sequence ID" value="SEK71152.1"/>
    <property type="molecule type" value="Genomic_DNA"/>
</dbReference>
<feature type="signal peptide" evidence="1">
    <location>
        <begin position="1"/>
        <end position="19"/>
    </location>
</feature>
<feature type="chain" id="PRO_5010303861" evidence="1">
    <location>
        <begin position="20"/>
        <end position="540"/>
    </location>
</feature>
<dbReference type="OrthoDB" id="5378704at2"/>
<evidence type="ECO:0000256" key="1">
    <source>
        <dbReference type="SAM" id="SignalP"/>
    </source>
</evidence>
<dbReference type="Proteomes" id="UP000182719">
    <property type="component" value="Unassembled WGS sequence"/>
</dbReference>
<keyword evidence="2" id="KW-0121">Carboxypeptidase</keyword>
<name>A0A1H7JA00_STIAU</name>
<keyword evidence="2" id="KW-0645">Protease</keyword>
<evidence type="ECO:0000313" key="2">
    <source>
        <dbReference type="EMBL" id="SEK71152.1"/>
    </source>
</evidence>
<evidence type="ECO:0000313" key="3">
    <source>
        <dbReference type="Proteomes" id="UP000182719"/>
    </source>
</evidence>
<dbReference type="RefSeq" id="WP_075005310.1">
    <property type="nucleotide sequence ID" value="NZ_FOAP01000002.1"/>
</dbReference>
<gene>
    <name evidence="2" type="ORF">SAMN05444354_102144</name>
</gene>
<dbReference type="SUPFAM" id="SSF49464">
    <property type="entry name" value="Carboxypeptidase regulatory domain-like"/>
    <property type="match status" value="1"/>
</dbReference>
<keyword evidence="2" id="KW-0378">Hydrolase</keyword>
<sequence length="540" mass="57041">MRLPRAALLGLALVGAACAYLPDDSEDVQLVCRSDAECTEGQVCFADGCGDPGQNIVVEVKPDPAAGLHAQDFAVTNLRPQQNLELFGRATLQGKVSRQLTELNPEGTPATVPYLSPVFVRATGESLLIPGLARSFEGNLVPTREGYQLAVGAGAYTVTLVPRDTSLPPLRTEGVRVEPGWAVPLDFLLPASASLTRLTGKVVREGGQPVNEELEIQALDEGLRPLSQRVPVTRETGDFLLTLPPSAARLEHVLVQVTAPRAGGLFPQREFSVDPRPGTTAPLVLEEAGTAVPVSGRVVDRAGQPVPNASVYLQGKVQGGGQFHSVTVRTGAEGRFELLSLPSLPDTPLMLYAIPPGSVAAGITRQPTRVPTEGLSGLEVLCPNKVIVRGVLLRPEGGPAAGVRVVADPVGAVTGWPWPAQGAEVSSATDEEGAYSLRLDPGEYRFDFMPGENLPRVSRFVPVLPTEDLRLEPFTLSKGRRVTGRVTLGGTQGTHGTAGVPYADIQFFRVVNVAGKPTAIRLAQTVADSAGDYTATLPTR</sequence>